<evidence type="ECO:0000313" key="2">
    <source>
        <dbReference type="Proteomes" id="UP001597326"/>
    </source>
</evidence>
<dbReference type="RefSeq" id="WP_343874795.1">
    <property type="nucleotide sequence ID" value="NZ_BAAAIX010000027.1"/>
</dbReference>
<dbReference type="EMBL" id="JBHUFZ010000019">
    <property type="protein sequence ID" value="MFD1890443.1"/>
    <property type="molecule type" value="Genomic_DNA"/>
</dbReference>
<sequence>MPRAGHLTVVHGAVDGERSMQLRQAAQSRGSVYVSRSLVRRMVAGAVSVDVDVQHTIQVATSGMVNGLLRVGHDVLLDDAKMSPWRERQYRNLALACRAGFDVVEGSHLLAQDTETASLTAPQDEPSAPRR</sequence>
<protein>
    <submittedName>
        <fullName evidence="1">Uncharacterized protein</fullName>
    </submittedName>
</protein>
<evidence type="ECO:0000313" key="1">
    <source>
        <dbReference type="EMBL" id="MFD1890443.1"/>
    </source>
</evidence>
<comment type="caution">
    <text evidence="1">The sequence shown here is derived from an EMBL/GenBank/DDBJ whole genome shotgun (WGS) entry which is preliminary data.</text>
</comment>
<organism evidence="1 2">
    <name type="scientific">Luteococcus peritonei</name>
    <dbReference type="NCBI Taxonomy" id="88874"/>
    <lineage>
        <taxon>Bacteria</taxon>
        <taxon>Bacillati</taxon>
        <taxon>Actinomycetota</taxon>
        <taxon>Actinomycetes</taxon>
        <taxon>Propionibacteriales</taxon>
        <taxon>Propionibacteriaceae</taxon>
        <taxon>Luteococcus</taxon>
    </lineage>
</organism>
<dbReference type="Proteomes" id="UP001597326">
    <property type="component" value="Unassembled WGS sequence"/>
</dbReference>
<accession>A0ABW4RVT2</accession>
<keyword evidence="2" id="KW-1185">Reference proteome</keyword>
<gene>
    <name evidence="1" type="ORF">ACFSCS_09670</name>
</gene>
<proteinExistence type="predicted"/>
<name>A0ABW4RVT2_9ACTN</name>
<reference evidence="2" key="1">
    <citation type="journal article" date="2019" name="Int. J. Syst. Evol. Microbiol.">
        <title>The Global Catalogue of Microorganisms (GCM) 10K type strain sequencing project: providing services to taxonomists for standard genome sequencing and annotation.</title>
        <authorList>
            <consortium name="The Broad Institute Genomics Platform"/>
            <consortium name="The Broad Institute Genome Sequencing Center for Infectious Disease"/>
            <person name="Wu L."/>
            <person name="Ma J."/>
        </authorList>
    </citation>
    <scope>NUCLEOTIDE SEQUENCE [LARGE SCALE GENOMIC DNA]</scope>
    <source>
        <strain evidence="2">CAIM 431</strain>
    </source>
</reference>